<dbReference type="Proteomes" id="UP000292564">
    <property type="component" value="Unassembled WGS sequence"/>
</dbReference>
<proteinExistence type="predicted"/>
<dbReference type="AlphaFoldDB" id="A0A4Q7ZTP0"/>
<evidence type="ECO:0000313" key="2">
    <source>
        <dbReference type="EMBL" id="RZU54607.1"/>
    </source>
</evidence>
<dbReference type="OrthoDB" id="4828144at2"/>
<keyword evidence="3" id="KW-1185">Reference proteome</keyword>
<organism evidence="2 3">
    <name type="scientific">Krasilnikovia cinnamomea</name>
    <dbReference type="NCBI Taxonomy" id="349313"/>
    <lineage>
        <taxon>Bacteria</taxon>
        <taxon>Bacillati</taxon>
        <taxon>Actinomycetota</taxon>
        <taxon>Actinomycetes</taxon>
        <taxon>Micromonosporales</taxon>
        <taxon>Micromonosporaceae</taxon>
        <taxon>Krasilnikovia</taxon>
    </lineage>
</organism>
<feature type="domain" description="DUF1918" evidence="1">
    <location>
        <begin position="1"/>
        <end position="58"/>
    </location>
</feature>
<dbReference type="Pfam" id="PF08940">
    <property type="entry name" value="DUF1918"/>
    <property type="match status" value="1"/>
</dbReference>
<dbReference type="RefSeq" id="WP_130512933.1">
    <property type="nucleotide sequence ID" value="NZ_SHKY01000001.1"/>
</dbReference>
<dbReference type="SUPFAM" id="SSF50118">
    <property type="entry name" value="Cell growth inhibitor/plasmid maintenance toxic component"/>
    <property type="match status" value="1"/>
</dbReference>
<dbReference type="EMBL" id="SHKY01000001">
    <property type="protein sequence ID" value="RZU54607.1"/>
    <property type="molecule type" value="Genomic_DNA"/>
</dbReference>
<name>A0A4Q7ZTP0_9ACTN</name>
<sequence>MNAQVGDQIVLEGTHLGDSRRIGVIVAVGHPDGSPPYEVRWRDSDRTTLIFPGPEAHITPSGVAAAPR</sequence>
<accession>A0A4Q7ZTP0</accession>
<evidence type="ECO:0000313" key="3">
    <source>
        <dbReference type="Proteomes" id="UP000292564"/>
    </source>
</evidence>
<reference evidence="2 3" key="1">
    <citation type="submission" date="2019-02" db="EMBL/GenBank/DDBJ databases">
        <title>Sequencing the genomes of 1000 actinobacteria strains.</title>
        <authorList>
            <person name="Klenk H.-P."/>
        </authorList>
    </citation>
    <scope>NUCLEOTIDE SEQUENCE [LARGE SCALE GENOMIC DNA]</scope>
    <source>
        <strain evidence="2 3">DSM 45162</strain>
    </source>
</reference>
<evidence type="ECO:0000259" key="1">
    <source>
        <dbReference type="Pfam" id="PF08940"/>
    </source>
</evidence>
<comment type="caution">
    <text evidence="2">The sequence shown here is derived from an EMBL/GenBank/DDBJ whole genome shotgun (WGS) entry which is preliminary data.</text>
</comment>
<dbReference type="Gene3D" id="2.30.30.440">
    <property type="entry name" value="Domain of unknown function DUF1918"/>
    <property type="match status" value="1"/>
</dbReference>
<dbReference type="InterPro" id="IPR015035">
    <property type="entry name" value="DUF1918"/>
</dbReference>
<protein>
    <submittedName>
        <fullName evidence="2">Uncharacterized protein DUF1918</fullName>
    </submittedName>
</protein>
<gene>
    <name evidence="2" type="ORF">EV385_6558</name>
</gene>